<dbReference type="GO" id="GO:0003824">
    <property type="term" value="F:catalytic activity"/>
    <property type="evidence" value="ECO:0007669"/>
    <property type="project" value="InterPro"/>
</dbReference>
<gene>
    <name evidence="2" type="ORF">H6P80_10885</name>
</gene>
<organism evidence="2 3">
    <name type="scientific">Parasphingopyxis marina</name>
    <dbReference type="NCBI Taxonomy" id="2761622"/>
    <lineage>
        <taxon>Bacteria</taxon>
        <taxon>Pseudomonadati</taxon>
        <taxon>Pseudomonadota</taxon>
        <taxon>Alphaproteobacteria</taxon>
        <taxon>Sphingomonadales</taxon>
        <taxon>Sphingomonadaceae</taxon>
        <taxon>Parasphingopyxis</taxon>
    </lineage>
</organism>
<dbReference type="PANTHER" id="PTHR36930">
    <property type="entry name" value="METAL-SULFUR CLUSTER BIOSYNTHESIS PROTEINS YUAD-RELATED"/>
    <property type="match status" value="1"/>
</dbReference>
<dbReference type="PROSITE" id="PS51340">
    <property type="entry name" value="MOSC"/>
    <property type="match status" value="1"/>
</dbReference>
<dbReference type="AlphaFoldDB" id="A0A842I0C6"/>
<dbReference type="GO" id="GO:0030170">
    <property type="term" value="F:pyridoxal phosphate binding"/>
    <property type="evidence" value="ECO:0007669"/>
    <property type="project" value="InterPro"/>
</dbReference>
<dbReference type="Pfam" id="PF03473">
    <property type="entry name" value="MOSC"/>
    <property type="match status" value="1"/>
</dbReference>
<dbReference type="Proteomes" id="UP000564378">
    <property type="component" value="Unassembled WGS sequence"/>
</dbReference>
<evidence type="ECO:0000259" key="1">
    <source>
        <dbReference type="PROSITE" id="PS51340"/>
    </source>
</evidence>
<reference evidence="2 3" key="1">
    <citation type="submission" date="2020-08" db="EMBL/GenBank/DDBJ databases">
        <title>Draft genome sequence of Parasphingopyxis sp. GrpM-11.</title>
        <authorList>
            <person name="Oh J."/>
            <person name="Roh D.-H."/>
        </authorList>
    </citation>
    <scope>NUCLEOTIDE SEQUENCE [LARGE SCALE GENOMIC DNA]</scope>
    <source>
        <strain evidence="2 3">GrpM-11</strain>
    </source>
</reference>
<comment type="caution">
    <text evidence="2">The sequence shown here is derived from an EMBL/GenBank/DDBJ whole genome shotgun (WGS) entry which is preliminary data.</text>
</comment>
<dbReference type="PANTHER" id="PTHR36930:SF1">
    <property type="entry name" value="MOSC DOMAIN-CONTAINING PROTEIN"/>
    <property type="match status" value="1"/>
</dbReference>
<dbReference type="GO" id="GO:0030151">
    <property type="term" value="F:molybdenum ion binding"/>
    <property type="evidence" value="ECO:0007669"/>
    <property type="project" value="InterPro"/>
</dbReference>
<evidence type="ECO:0000313" key="2">
    <source>
        <dbReference type="EMBL" id="MBC2778121.1"/>
    </source>
</evidence>
<dbReference type="InterPro" id="IPR052716">
    <property type="entry name" value="MOSC_domain"/>
</dbReference>
<dbReference type="EMBL" id="JACJVJ010000002">
    <property type="protein sequence ID" value="MBC2778121.1"/>
    <property type="molecule type" value="Genomic_DNA"/>
</dbReference>
<evidence type="ECO:0000313" key="3">
    <source>
        <dbReference type="Proteomes" id="UP000564378"/>
    </source>
</evidence>
<dbReference type="SUPFAM" id="SSF50800">
    <property type="entry name" value="PK beta-barrel domain-like"/>
    <property type="match status" value="1"/>
</dbReference>
<feature type="domain" description="MOSC" evidence="1">
    <location>
        <begin position="18"/>
        <end position="168"/>
    </location>
</feature>
<dbReference type="InterPro" id="IPR011037">
    <property type="entry name" value="Pyrv_Knase-like_insert_dom_sf"/>
</dbReference>
<dbReference type="Gene3D" id="2.40.33.20">
    <property type="entry name" value="PK beta-barrel domain-like"/>
    <property type="match status" value="1"/>
</dbReference>
<accession>A0A842I0C6</accession>
<keyword evidence="3" id="KW-1185">Reference proteome</keyword>
<dbReference type="InterPro" id="IPR005302">
    <property type="entry name" value="MoCF_Sase_C"/>
</dbReference>
<protein>
    <submittedName>
        <fullName evidence="2">MOSC domain-containing protein</fullName>
    </submittedName>
</protein>
<sequence length="180" mass="19049">MSAFVVAVSRKAEHGIAKPNVDTIRLIAGEGVEGDAHSGAKVKHRSRVAQNPGQPNLRQLHLIHAELFDELARQGFAVAPGDMGENVTTRGIDLLALPERSELRLGDTARVRITGLRNPCMQLNGHAPGLMDAVLDRDDAGDLVRKAGVMAIVLAGGEVKAGDPVTVHIPDEATNALKPV</sequence>
<dbReference type="RefSeq" id="WP_185801402.1">
    <property type="nucleotide sequence ID" value="NZ_JACJVJ010000002.1"/>
</dbReference>
<proteinExistence type="predicted"/>
<name>A0A842I0C6_9SPHN</name>